<feature type="compositionally biased region" description="Polar residues" evidence="2">
    <location>
        <begin position="19"/>
        <end position="34"/>
    </location>
</feature>
<dbReference type="PANTHER" id="PTHR23159:SF31">
    <property type="entry name" value="CENTROSOME-ASSOCIATED PROTEIN CEP250 ISOFORM X1"/>
    <property type="match status" value="1"/>
</dbReference>
<accession>A0ABR1IUY5</accession>
<comment type="caution">
    <text evidence="3">The sequence shown here is derived from an EMBL/GenBank/DDBJ whole genome shotgun (WGS) entry which is preliminary data.</text>
</comment>
<proteinExistence type="predicted"/>
<evidence type="ECO:0000256" key="1">
    <source>
        <dbReference type="SAM" id="Coils"/>
    </source>
</evidence>
<dbReference type="PANTHER" id="PTHR23159">
    <property type="entry name" value="CENTROSOMAL PROTEIN 2"/>
    <property type="match status" value="1"/>
</dbReference>
<keyword evidence="4" id="KW-1185">Reference proteome</keyword>
<feature type="compositionally biased region" description="Basic residues" evidence="2">
    <location>
        <begin position="69"/>
        <end position="79"/>
    </location>
</feature>
<protein>
    <submittedName>
        <fullName evidence="3">Uncharacterized protein</fullName>
    </submittedName>
</protein>
<feature type="compositionally biased region" description="Basic and acidic residues" evidence="2">
    <location>
        <begin position="1106"/>
        <end position="1122"/>
    </location>
</feature>
<feature type="region of interest" description="Disordered" evidence="2">
    <location>
        <begin position="1"/>
        <end position="298"/>
    </location>
</feature>
<keyword evidence="1" id="KW-0175">Coiled coil</keyword>
<feature type="region of interest" description="Disordered" evidence="2">
    <location>
        <begin position="517"/>
        <end position="539"/>
    </location>
</feature>
<reference evidence="3 4" key="1">
    <citation type="submission" date="2024-01" db="EMBL/GenBank/DDBJ databases">
        <title>A draft genome for the cacao thread blight pathogen Marasmiellus scandens.</title>
        <authorList>
            <person name="Baruah I.K."/>
            <person name="Leung J."/>
            <person name="Bukari Y."/>
            <person name="Amoako-Attah I."/>
            <person name="Meinhardt L.W."/>
            <person name="Bailey B.A."/>
            <person name="Cohen S.P."/>
        </authorList>
    </citation>
    <scope>NUCLEOTIDE SEQUENCE [LARGE SCALE GENOMIC DNA]</scope>
    <source>
        <strain evidence="3 4">GH-19</strain>
    </source>
</reference>
<feature type="coiled-coil region" evidence="1">
    <location>
        <begin position="563"/>
        <end position="1072"/>
    </location>
</feature>
<feature type="region of interest" description="Disordered" evidence="2">
    <location>
        <begin position="331"/>
        <end position="370"/>
    </location>
</feature>
<feature type="region of interest" description="Disordered" evidence="2">
    <location>
        <begin position="412"/>
        <end position="488"/>
    </location>
</feature>
<dbReference type="EMBL" id="JBANRG010000061">
    <property type="protein sequence ID" value="KAK7441809.1"/>
    <property type="molecule type" value="Genomic_DNA"/>
</dbReference>
<feature type="compositionally biased region" description="Basic residues" evidence="2">
    <location>
        <begin position="525"/>
        <end position="534"/>
    </location>
</feature>
<feature type="compositionally biased region" description="Low complexity" evidence="2">
    <location>
        <begin position="1187"/>
        <end position="1208"/>
    </location>
</feature>
<evidence type="ECO:0000256" key="2">
    <source>
        <dbReference type="SAM" id="MobiDB-lite"/>
    </source>
</evidence>
<feature type="compositionally biased region" description="Low complexity" evidence="2">
    <location>
        <begin position="415"/>
        <end position="458"/>
    </location>
</feature>
<feature type="compositionally biased region" description="Polar residues" evidence="2">
    <location>
        <begin position="1153"/>
        <end position="1170"/>
    </location>
</feature>
<gene>
    <name evidence="3" type="ORF">VKT23_016471</name>
</gene>
<dbReference type="Proteomes" id="UP001498398">
    <property type="component" value="Unassembled WGS sequence"/>
</dbReference>
<feature type="compositionally biased region" description="Basic and acidic residues" evidence="2">
    <location>
        <begin position="349"/>
        <end position="366"/>
    </location>
</feature>
<feature type="compositionally biased region" description="Polar residues" evidence="2">
    <location>
        <begin position="210"/>
        <end position="220"/>
    </location>
</feature>
<evidence type="ECO:0000313" key="3">
    <source>
        <dbReference type="EMBL" id="KAK7441809.1"/>
    </source>
</evidence>
<feature type="compositionally biased region" description="Low complexity" evidence="2">
    <location>
        <begin position="1217"/>
        <end position="1232"/>
    </location>
</feature>
<feature type="compositionally biased region" description="Basic and acidic residues" evidence="2">
    <location>
        <begin position="1262"/>
        <end position="1276"/>
    </location>
</feature>
<dbReference type="Gene3D" id="1.10.287.1490">
    <property type="match status" value="1"/>
</dbReference>
<organism evidence="3 4">
    <name type="scientific">Marasmiellus scandens</name>
    <dbReference type="NCBI Taxonomy" id="2682957"/>
    <lineage>
        <taxon>Eukaryota</taxon>
        <taxon>Fungi</taxon>
        <taxon>Dikarya</taxon>
        <taxon>Basidiomycota</taxon>
        <taxon>Agaricomycotina</taxon>
        <taxon>Agaricomycetes</taxon>
        <taxon>Agaricomycetidae</taxon>
        <taxon>Agaricales</taxon>
        <taxon>Marasmiineae</taxon>
        <taxon>Omphalotaceae</taxon>
        <taxon>Marasmiellus</taxon>
    </lineage>
</organism>
<feature type="compositionally biased region" description="Low complexity" evidence="2">
    <location>
        <begin position="125"/>
        <end position="135"/>
    </location>
</feature>
<feature type="region of interest" description="Disordered" evidence="2">
    <location>
        <begin position="1079"/>
        <end position="1293"/>
    </location>
</feature>
<sequence length="1293" mass="142921">MWSKFASFVKNRNEDHPDITNNTGGTSTLSQGQVLDSVRDVHPNLSVFHSDSDDPTSLTSLEPPSSPSRSRRNLFKRNSRLPPPEDMRAPSPAPSQLSIGNPKKRKSSNHLHLTQSLGRSATPEPSLSSPLSGRRPSLDALRSPNFNSVRSTADVHRPSLDMLQEFDVPVPSTPLPPPSSVRSILRDGRTPGTGSNVRFFSRQAYGTDPSFDQSRSTENDLQPIPPPFPKDASGEASMSLSGIVTRSSPKNSRPSLGEIFSPLGEESKSQSLSGQINAEANTPLVSEAPPSDPSNLLDLSQDIDLPTLPPGLHLDLNLDSGFDLPVSDEENVLGPRGGGGAFTSTPFRDSGKGKGKGKERAMDDAVSHSSETVDETIFHAKEKSPKLPVALHDRSNSFSFGQTVFYSMHDAGNRSSSSSAVPSLASDIKSASSTSSPRSPNTDSPSHSSIRSRSRALSDTVFQSMLRTSSTSSQSSKHPEADINDESSSELVVYASPPQPAPDPFSATANTYYGPQTMIPVTPPRGHRRTHSRKTSKEESIIVSLQTQLSIQAELCNQYETDLRARDEMVEILTKRLSEAEKEEAKRKGILRAWKKKVAELETACRFLEDEVETSRQEASERSIMDEASGEALRMLHRQIASLERDKGEWSRKEEALREEVQTLENLIQERSEDIQNLQQTIWTRDESQRELQDGLREAKEQIDQMGNISIAMVDEAEFRQTIAELEQREEEERERHREVETKWEQQRAEMVLTTENANAEKIALEGELETIKQQLKTREDEYTTLKAELEAQWGHTESATEKIEALQRENGEIEAERHALEEASVKGENERRQLNDEVRQLREHAQSLEAEREQLENERQSLYENIEQLEAELADTREEKEALVNRADVLAEQLEQSKRTADHKHKVAEEFVTKHKDVERELQFALNEVARLKANNQKDEAESQASLQRLRDSEQTIGDLQARIANMTREHARMNHERVLANEELERAGKEKAQLQELANQEATFRMDNERLNKDLERLKKELETLRKDSADKDLKLVQLNKQREADKDDISGLNIALDAKQQELELIKRKLAIAGTAGSTPAAKLSSQRRESSIFASRPSSVASEKDLGTSTNPREKKLSAESLAKLDLTQSRDKKPGASETPSKIAVGTLSKSMRINSTLSTPSSVTPKPRGNMGPPSRPSVGASTPSLGSRSSLSRTASGSSSSMLTKPRPTTPASTTSSTSSTSTTASHHKKTSSGLDQSHSRIGSLPSAPKGTPASDKESGSASEKEKENLSVSMSRRRRSVLATPV</sequence>
<feature type="compositionally biased region" description="Polar residues" evidence="2">
    <location>
        <begin position="269"/>
        <end position="284"/>
    </location>
</feature>
<feature type="compositionally biased region" description="Polar residues" evidence="2">
    <location>
        <begin position="236"/>
        <end position="254"/>
    </location>
</feature>
<feature type="compositionally biased region" description="Polar residues" evidence="2">
    <location>
        <begin position="1096"/>
        <end position="1105"/>
    </location>
</feature>
<evidence type="ECO:0000313" key="4">
    <source>
        <dbReference type="Proteomes" id="UP001498398"/>
    </source>
</evidence>
<name>A0ABR1IUY5_9AGAR</name>
<feature type="compositionally biased region" description="Polar residues" evidence="2">
    <location>
        <begin position="110"/>
        <end position="119"/>
    </location>
</feature>